<dbReference type="Proteomes" id="UP000799770">
    <property type="component" value="Unassembled WGS sequence"/>
</dbReference>
<organism evidence="3 4">
    <name type="scientific">Lophiotrema nucula</name>
    <dbReference type="NCBI Taxonomy" id="690887"/>
    <lineage>
        <taxon>Eukaryota</taxon>
        <taxon>Fungi</taxon>
        <taxon>Dikarya</taxon>
        <taxon>Ascomycota</taxon>
        <taxon>Pezizomycotina</taxon>
        <taxon>Dothideomycetes</taxon>
        <taxon>Pleosporomycetidae</taxon>
        <taxon>Pleosporales</taxon>
        <taxon>Lophiotremataceae</taxon>
        <taxon>Lophiotrema</taxon>
    </lineage>
</organism>
<evidence type="ECO:0000256" key="1">
    <source>
        <dbReference type="SAM" id="MobiDB-lite"/>
    </source>
</evidence>
<proteinExistence type="predicted"/>
<keyword evidence="2" id="KW-1133">Transmembrane helix</keyword>
<dbReference type="AlphaFoldDB" id="A0A6A5YHF8"/>
<keyword evidence="2" id="KW-0812">Transmembrane</keyword>
<dbReference type="OrthoDB" id="2588202at2759"/>
<dbReference type="EMBL" id="ML977366">
    <property type="protein sequence ID" value="KAF2106164.1"/>
    <property type="molecule type" value="Genomic_DNA"/>
</dbReference>
<keyword evidence="2" id="KW-0472">Membrane</keyword>
<evidence type="ECO:0000313" key="4">
    <source>
        <dbReference type="Proteomes" id="UP000799770"/>
    </source>
</evidence>
<keyword evidence="4" id="KW-1185">Reference proteome</keyword>
<name>A0A6A5YHF8_9PLEO</name>
<protein>
    <submittedName>
        <fullName evidence="3">Uncharacterized protein</fullName>
    </submittedName>
</protein>
<feature type="compositionally biased region" description="Polar residues" evidence="1">
    <location>
        <begin position="73"/>
        <end position="84"/>
    </location>
</feature>
<accession>A0A6A5YHF8</accession>
<gene>
    <name evidence="3" type="ORF">BDV96DRAFT_591541</name>
</gene>
<feature type="transmembrane region" description="Helical" evidence="2">
    <location>
        <begin position="7"/>
        <end position="27"/>
    </location>
</feature>
<sequence length="550" mass="63456">MIPRRFFLHIALGVTLWIVVVFIYSPLDLSFTKNIQIPHANHPQHSATPPAKLPIEELEDDLEGNAPEYTPEPTAQSTSKSISHPTAGATPLPSAQSLDPPFNGAFERFPRLSELSSQQRRLSVILVWIGDDYLDYLRHILHGIQLNADSIDLLFVNRKTAVKTKCLDFEANKLNVTWGGNIKVVCMEDAEWTRRHVDVLCGKEYGWDCNSTEYDEVTKEFTSRTDKKSCNWRPIRGWVFRDLLAHPKNPFWAWIDPDVIPGNFKRYPFNLLSQLSFLTGDSSTPGSFFMLMGQFTAFNFDDPALATAWKKFPQMKTPAHFTKYIDGKFPNEPEEKYWSHGYMPSNAGLPGDDLSWGIYPDIHGDDFFDSKWAKVNASETYVISGRDILLVNTSYTREEIETLIHIERAEPIDDLGGVGWTTGEGAIVTEDILKTNCSTTNSRLKNCVDRHPLTISDPPVFRPSWIRFKDQAPNTMWRRLERDTRPRGYERKLFRHHLWSKKNDWWEFPPFEITDDLVYRYNLDQSEVWRMGATRNKTLWYRKPGETPIG</sequence>
<evidence type="ECO:0000313" key="3">
    <source>
        <dbReference type="EMBL" id="KAF2106164.1"/>
    </source>
</evidence>
<reference evidence="3" key="1">
    <citation type="journal article" date="2020" name="Stud. Mycol.">
        <title>101 Dothideomycetes genomes: a test case for predicting lifestyles and emergence of pathogens.</title>
        <authorList>
            <person name="Haridas S."/>
            <person name="Albert R."/>
            <person name="Binder M."/>
            <person name="Bloem J."/>
            <person name="Labutti K."/>
            <person name="Salamov A."/>
            <person name="Andreopoulos B."/>
            <person name="Baker S."/>
            <person name="Barry K."/>
            <person name="Bills G."/>
            <person name="Bluhm B."/>
            <person name="Cannon C."/>
            <person name="Castanera R."/>
            <person name="Culley D."/>
            <person name="Daum C."/>
            <person name="Ezra D."/>
            <person name="Gonzalez J."/>
            <person name="Henrissat B."/>
            <person name="Kuo A."/>
            <person name="Liang C."/>
            <person name="Lipzen A."/>
            <person name="Lutzoni F."/>
            <person name="Magnuson J."/>
            <person name="Mondo S."/>
            <person name="Nolan M."/>
            <person name="Ohm R."/>
            <person name="Pangilinan J."/>
            <person name="Park H.-J."/>
            <person name="Ramirez L."/>
            <person name="Alfaro M."/>
            <person name="Sun H."/>
            <person name="Tritt A."/>
            <person name="Yoshinaga Y."/>
            <person name="Zwiers L.-H."/>
            <person name="Turgeon B."/>
            <person name="Goodwin S."/>
            <person name="Spatafora J."/>
            <person name="Crous P."/>
            <person name="Grigoriev I."/>
        </authorList>
    </citation>
    <scope>NUCLEOTIDE SEQUENCE</scope>
    <source>
        <strain evidence="3">CBS 627.86</strain>
    </source>
</reference>
<evidence type="ECO:0000256" key="2">
    <source>
        <dbReference type="SAM" id="Phobius"/>
    </source>
</evidence>
<feature type="region of interest" description="Disordered" evidence="1">
    <location>
        <begin position="63"/>
        <end position="94"/>
    </location>
</feature>